<evidence type="ECO:0000256" key="1">
    <source>
        <dbReference type="ARBA" id="ARBA00023157"/>
    </source>
</evidence>
<reference evidence="5 6" key="1">
    <citation type="journal article" date="2008" name="Nature">
        <title>The genome of the model beetle and pest Tribolium castaneum.</title>
        <authorList>
            <consortium name="Tribolium Genome Sequencing Consortium"/>
            <person name="Richards S."/>
            <person name="Gibbs R.A."/>
            <person name="Weinstock G.M."/>
            <person name="Brown S.J."/>
            <person name="Denell R."/>
            <person name="Beeman R.W."/>
            <person name="Gibbs R."/>
            <person name="Beeman R.W."/>
            <person name="Brown S.J."/>
            <person name="Bucher G."/>
            <person name="Friedrich M."/>
            <person name="Grimmelikhuijzen C.J."/>
            <person name="Klingler M."/>
            <person name="Lorenzen M."/>
            <person name="Richards S."/>
            <person name="Roth S."/>
            <person name="Schroder R."/>
            <person name="Tautz D."/>
            <person name="Zdobnov E.M."/>
            <person name="Muzny D."/>
            <person name="Gibbs R.A."/>
            <person name="Weinstock G.M."/>
            <person name="Attaway T."/>
            <person name="Bell S."/>
            <person name="Buhay C.J."/>
            <person name="Chandrabose M.N."/>
            <person name="Chavez D."/>
            <person name="Clerk-Blankenburg K.P."/>
            <person name="Cree A."/>
            <person name="Dao M."/>
            <person name="Davis C."/>
            <person name="Chacko J."/>
            <person name="Dinh H."/>
            <person name="Dugan-Rocha S."/>
            <person name="Fowler G."/>
            <person name="Garner T.T."/>
            <person name="Garnes J."/>
            <person name="Gnirke A."/>
            <person name="Hawes A."/>
            <person name="Hernandez J."/>
            <person name="Hines S."/>
            <person name="Holder M."/>
            <person name="Hume J."/>
            <person name="Jhangiani S.N."/>
            <person name="Joshi V."/>
            <person name="Khan Z.M."/>
            <person name="Jackson L."/>
            <person name="Kovar C."/>
            <person name="Kowis A."/>
            <person name="Lee S."/>
            <person name="Lewis L.R."/>
            <person name="Margolis J."/>
            <person name="Morgan M."/>
            <person name="Nazareth L.V."/>
            <person name="Nguyen N."/>
            <person name="Okwuonu G."/>
            <person name="Parker D."/>
            <person name="Richards S."/>
            <person name="Ruiz S.J."/>
            <person name="Santibanez J."/>
            <person name="Savard J."/>
            <person name="Scherer S.E."/>
            <person name="Schneider B."/>
            <person name="Sodergren E."/>
            <person name="Tautz D."/>
            <person name="Vattahil S."/>
            <person name="Villasana D."/>
            <person name="White C.S."/>
            <person name="Wright R."/>
            <person name="Park Y."/>
            <person name="Beeman R.W."/>
            <person name="Lord J."/>
            <person name="Oppert B."/>
            <person name="Lorenzen M."/>
            <person name="Brown S."/>
            <person name="Wang L."/>
            <person name="Savard J."/>
            <person name="Tautz D."/>
            <person name="Richards S."/>
            <person name="Weinstock G."/>
            <person name="Gibbs R.A."/>
            <person name="Liu Y."/>
            <person name="Worley K."/>
            <person name="Weinstock G."/>
            <person name="Elsik C.G."/>
            <person name="Reese J.T."/>
            <person name="Elhaik E."/>
            <person name="Landan G."/>
            <person name="Graur D."/>
            <person name="Arensburger P."/>
            <person name="Atkinson P."/>
            <person name="Beeman R.W."/>
            <person name="Beidler J."/>
            <person name="Brown S.J."/>
            <person name="Demuth J.P."/>
            <person name="Drury D.W."/>
            <person name="Du Y.Z."/>
            <person name="Fujiwara H."/>
            <person name="Lorenzen M."/>
            <person name="Maselli V."/>
            <person name="Osanai M."/>
            <person name="Park Y."/>
            <person name="Robertson H.M."/>
            <person name="Tu Z."/>
            <person name="Wang J.J."/>
            <person name="Wang S."/>
            <person name="Richards S."/>
            <person name="Song H."/>
            <person name="Zhang L."/>
            <person name="Sodergren E."/>
            <person name="Werner D."/>
            <person name="Stanke M."/>
            <person name="Morgenstern B."/>
            <person name="Solovyev V."/>
            <person name="Kosarev P."/>
            <person name="Brown G."/>
            <person name="Chen H.C."/>
            <person name="Ermolaeva O."/>
            <person name="Hlavina W."/>
            <person name="Kapustin Y."/>
            <person name="Kiryutin B."/>
            <person name="Kitts P."/>
            <person name="Maglott D."/>
            <person name="Pruitt K."/>
            <person name="Sapojnikov V."/>
            <person name="Souvorov A."/>
            <person name="Mackey A.J."/>
            <person name="Waterhouse R.M."/>
            <person name="Wyder S."/>
            <person name="Zdobnov E.M."/>
            <person name="Zdobnov E.M."/>
            <person name="Wyder S."/>
            <person name="Kriventseva E.V."/>
            <person name="Kadowaki T."/>
            <person name="Bork P."/>
            <person name="Aranda M."/>
            <person name="Bao R."/>
            <person name="Beermann A."/>
            <person name="Berns N."/>
            <person name="Bolognesi R."/>
            <person name="Bonneton F."/>
            <person name="Bopp D."/>
            <person name="Brown S.J."/>
            <person name="Bucher G."/>
            <person name="Butts T."/>
            <person name="Chaumot A."/>
            <person name="Denell R.E."/>
            <person name="Ferrier D.E."/>
            <person name="Friedrich M."/>
            <person name="Gordon C.M."/>
            <person name="Jindra M."/>
            <person name="Klingler M."/>
            <person name="Lan Q."/>
            <person name="Lattorff H.M."/>
            <person name="Laudet V."/>
            <person name="von Levetsow C."/>
            <person name="Liu Z."/>
            <person name="Lutz R."/>
            <person name="Lynch J.A."/>
            <person name="da Fonseca R.N."/>
            <person name="Posnien N."/>
            <person name="Reuter R."/>
            <person name="Roth S."/>
            <person name="Savard J."/>
            <person name="Schinko J.B."/>
            <person name="Schmitt C."/>
            <person name="Schoppmeier M."/>
            <person name="Schroder R."/>
            <person name="Shippy T.D."/>
            <person name="Simonnet F."/>
            <person name="Marques-Souza H."/>
            <person name="Tautz D."/>
            <person name="Tomoyasu Y."/>
            <person name="Trauner J."/>
            <person name="Van der Zee M."/>
            <person name="Vervoort M."/>
            <person name="Wittkopp N."/>
            <person name="Wimmer E.A."/>
            <person name="Yang X."/>
            <person name="Jones A.K."/>
            <person name="Sattelle D.B."/>
            <person name="Ebert P.R."/>
            <person name="Nelson D."/>
            <person name="Scott J.G."/>
            <person name="Beeman R.W."/>
            <person name="Muthukrishnan S."/>
            <person name="Kramer K.J."/>
            <person name="Arakane Y."/>
            <person name="Beeman R.W."/>
            <person name="Zhu Q."/>
            <person name="Hogenkamp D."/>
            <person name="Dixit R."/>
            <person name="Oppert B."/>
            <person name="Jiang H."/>
            <person name="Zou Z."/>
            <person name="Marshall J."/>
            <person name="Elpidina E."/>
            <person name="Vinokurov K."/>
            <person name="Oppert C."/>
            <person name="Zou Z."/>
            <person name="Evans J."/>
            <person name="Lu Z."/>
            <person name="Zhao P."/>
            <person name="Sumathipala N."/>
            <person name="Altincicek B."/>
            <person name="Vilcinskas A."/>
            <person name="Williams M."/>
            <person name="Hultmark D."/>
            <person name="Hetru C."/>
            <person name="Jiang H."/>
            <person name="Grimmelikhuijzen C.J."/>
            <person name="Hauser F."/>
            <person name="Cazzamali G."/>
            <person name="Williamson M."/>
            <person name="Park Y."/>
            <person name="Li B."/>
            <person name="Tanaka Y."/>
            <person name="Predel R."/>
            <person name="Neupert S."/>
            <person name="Schachtner J."/>
            <person name="Verleyen P."/>
            <person name="Raible F."/>
            <person name="Bork P."/>
            <person name="Friedrich M."/>
            <person name="Walden K.K."/>
            <person name="Robertson H.M."/>
            <person name="Angeli S."/>
            <person name="Foret S."/>
            <person name="Bucher G."/>
            <person name="Schuetz S."/>
            <person name="Maleszka R."/>
            <person name="Wimmer E.A."/>
            <person name="Beeman R.W."/>
            <person name="Lorenzen M."/>
            <person name="Tomoyasu Y."/>
            <person name="Miller S.C."/>
            <person name="Grossmann D."/>
            <person name="Bucher G."/>
        </authorList>
    </citation>
    <scope>NUCLEOTIDE SEQUENCE [LARGE SCALE GENOMIC DNA]</scope>
    <source>
        <strain evidence="5 6">Georgia GA2</strain>
    </source>
</reference>
<dbReference type="InterPro" id="IPR000859">
    <property type="entry name" value="CUB_dom"/>
</dbReference>
<comment type="caution">
    <text evidence="2">Lacks conserved residue(s) required for the propagation of feature annotation.</text>
</comment>
<dbReference type="Pfam" id="PF26080">
    <property type="entry name" value="CUB_animal"/>
    <property type="match status" value="1"/>
</dbReference>
<dbReference type="HOGENOM" id="CLU_022631_2_0_1"/>
<keyword evidence="1" id="KW-1015">Disulfide bond</keyword>
<organism evidence="5 6">
    <name type="scientific">Tribolium castaneum</name>
    <name type="common">Red flour beetle</name>
    <dbReference type="NCBI Taxonomy" id="7070"/>
    <lineage>
        <taxon>Eukaryota</taxon>
        <taxon>Metazoa</taxon>
        <taxon>Ecdysozoa</taxon>
        <taxon>Arthropoda</taxon>
        <taxon>Hexapoda</taxon>
        <taxon>Insecta</taxon>
        <taxon>Pterygota</taxon>
        <taxon>Neoptera</taxon>
        <taxon>Endopterygota</taxon>
        <taxon>Coleoptera</taxon>
        <taxon>Polyphaga</taxon>
        <taxon>Cucujiformia</taxon>
        <taxon>Tenebrionidae</taxon>
        <taxon>Tenebrionidae incertae sedis</taxon>
        <taxon>Tribolium</taxon>
    </lineage>
</organism>
<reference evidence="5 6" key="2">
    <citation type="journal article" date="2010" name="Nucleic Acids Res.">
        <title>BeetleBase in 2010: revisions to provide comprehensive genomic information for Tribolium castaneum.</title>
        <authorList>
            <person name="Kim H.S."/>
            <person name="Murphy T."/>
            <person name="Xia J."/>
            <person name="Caragea D."/>
            <person name="Park Y."/>
            <person name="Beeman R.W."/>
            <person name="Lorenzen M.D."/>
            <person name="Butcher S."/>
            <person name="Manak J.R."/>
            <person name="Brown S.J."/>
        </authorList>
    </citation>
    <scope>GENOME REANNOTATION</scope>
    <source>
        <strain evidence="5 6">Georgia GA2</strain>
    </source>
</reference>
<gene>
    <name evidence="5" type="primary">AUGUSTUS-3.0.2_03271</name>
    <name evidence="5" type="ORF">TcasGA2_TC003271</name>
</gene>
<dbReference type="Proteomes" id="UP000007266">
    <property type="component" value="Linkage group 3"/>
</dbReference>
<dbReference type="InParanoid" id="D6WEI8"/>
<sequence>MYMNQCFVKLVLICVFLILENESKNAGASNRNGKFFPLGWGIGLVRFENSVCGGADGFEGTCYTRRQCNEIGGVGAGPCAKGIGVCCIIQITCGGSSSYNNTYFTSPNFPTPYPGGSTCTVTIPKCNPDICQIRIDFLAFSLAQPDANGTCTTDAFYVIGGASNVPVLCGENSGQHIYVDFNGDSDIQLVLNTNAAATAASRAWNFKITQIGCDCPTKAPTGCLQYYTALSGTVRSFNYGTTGPQTGTRQLANENYGVCVEMQPGYCSITWGTSPGDMYAFTVTGNTNQAVGNGTIGPPSALSNGNCTTDFVVIPNPSYVNSSLVGPNTDRFCGNGFNSVTSKSLRK</sequence>
<feature type="chain" id="PRO_5007310592" description="CUB domain-containing protein" evidence="3">
    <location>
        <begin position="29"/>
        <end position="347"/>
    </location>
</feature>
<evidence type="ECO:0000313" key="5">
    <source>
        <dbReference type="EMBL" id="EFA00420.2"/>
    </source>
</evidence>
<feature type="domain" description="CUB" evidence="4">
    <location>
        <begin position="93"/>
        <end position="211"/>
    </location>
</feature>
<dbReference type="InterPro" id="IPR058698">
    <property type="entry name" value="CUB_metazoa"/>
</dbReference>
<dbReference type="PANTHER" id="PTHR33236">
    <property type="entry name" value="INTRAFLAGELLAR TRANSPORT PROTEIN 122 FAMILY PROTEIN-RELATED"/>
    <property type="match status" value="1"/>
</dbReference>
<protein>
    <recommendedName>
        <fullName evidence="4">CUB domain-containing protein</fullName>
    </recommendedName>
</protein>
<accession>D6WEI8</accession>
<dbReference type="Gene3D" id="2.60.120.290">
    <property type="entry name" value="Spermadhesin, CUB domain"/>
    <property type="match status" value="1"/>
</dbReference>
<evidence type="ECO:0000256" key="2">
    <source>
        <dbReference type="PROSITE-ProRule" id="PRU00059"/>
    </source>
</evidence>
<dbReference type="SMART" id="SM00042">
    <property type="entry name" value="CUB"/>
    <property type="match status" value="1"/>
</dbReference>
<keyword evidence="6" id="KW-1185">Reference proteome</keyword>
<dbReference type="AlphaFoldDB" id="D6WEI8"/>
<feature type="signal peptide" evidence="3">
    <location>
        <begin position="1"/>
        <end position="28"/>
    </location>
</feature>
<dbReference type="eggNOG" id="ENOG502QWNF">
    <property type="taxonomic scope" value="Eukaryota"/>
</dbReference>
<dbReference type="PROSITE" id="PS01180">
    <property type="entry name" value="CUB"/>
    <property type="match status" value="1"/>
</dbReference>
<name>D6WEI8_TRICA</name>
<evidence type="ECO:0000259" key="4">
    <source>
        <dbReference type="PROSITE" id="PS01180"/>
    </source>
</evidence>
<dbReference type="STRING" id="7070.D6WEI8"/>
<dbReference type="PANTHER" id="PTHR33236:SF5">
    <property type="entry name" value="CUB DOMAIN-CONTAINING PROTEIN"/>
    <property type="match status" value="1"/>
</dbReference>
<keyword evidence="3" id="KW-0732">Signal</keyword>
<dbReference type="OMA" id="NTKYGIC"/>
<dbReference type="SUPFAM" id="SSF49854">
    <property type="entry name" value="Spermadhesin, CUB domain"/>
    <property type="match status" value="1"/>
</dbReference>
<proteinExistence type="predicted"/>
<evidence type="ECO:0000313" key="6">
    <source>
        <dbReference type="Proteomes" id="UP000007266"/>
    </source>
</evidence>
<dbReference type="EMBL" id="KQ971318">
    <property type="protein sequence ID" value="EFA00420.2"/>
    <property type="molecule type" value="Genomic_DNA"/>
</dbReference>
<dbReference type="Pfam" id="PF00431">
    <property type="entry name" value="CUB"/>
    <property type="match status" value="1"/>
</dbReference>
<evidence type="ECO:0000256" key="3">
    <source>
        <dbReference type="SAM" id="SignalP"/>
    </source>
</evidence>
<dbReference type="InterPro" id="IPR035914">
    <property type="entry name" value="Sperma_CUB_dom_sf"/>
</dbReference>